<dbReference type="Proteomes" id="UP000707356">
    <property type="component" value="Unassembled WGS sequence"/>
</dbReference>
<dbReference type="PANTHER" id="PTHR34654:SF1">
    <property type="entry name" value="RNA-BINDING PROTEIN KHPA"/>
    <property type="match status" value="1"/>
</dbReference>
<reference evidence="4" key="2">
    <citation type="journal article" date="2022" name="Microbiol. Resour. Announc.">
        <title>Metagenome Sequencing to Explore Phylogenomics of Terrestrial Cyanobacteria.</title>
        <authorList>
            <person name="Ward R.D."/>
            <person name="Stajich J.E."/>
            <person name="Johansen J.R."/>
            <person name="Huntemann M."/>
            <person name="Clum A."/>
            <person name="Foster B."/>
            <person name="Foster B."/>
            <person name="Roux S."/>
            <person name="Palaniappan K."/>
            <person name="Varghese N."/>
            <person name="Mukherjee S."/>
            <person name="Reddy T.B.K."/>
            <person name="Daum C."/>
            <person name="Copeland A."/>
            <person name="Chen I.A."/>
            <person name="Ivanova N.N."/>
            <person name="Kyrpides N.C."/>
            <person name="Shapiro N."/>
            <person name="Eloe-Fadrosh E.A."/>
            <person name="Pietrasiak N."/>
        </authorList>
    </citation>
    <scope>NUCLEOTIDE SEQUENCE</scope>
    <source>
        <strain evidence="4">GSE-TBD4-15B</strain>
    </source>
</reference>
<evidence type="ECO:0000313" key="4">
    <source>
        <dbReference type="EMBL" id="MBW4464302.1"/>
    </source>
</evidence>
<proteinExistence type="predicted"/>
<dbReference type="CDD" id="cd22533">
    <property type="entry name" value="KH-II_YlqC-like"/>
    <property type="match status" value="1"/>
</dbReference>
<gene>
    <name evidence="4" type="ORF">KME07_02525</name>
</gene>
<accession>A0A951P7B2</accession>
<dbReference type="EMBL" id="JAHHHV010000010">
    <property type="protein sequence ID" value="MBW4464302.1"/>
    <property type="molecule type" value="Genomic_DNA"/>
</dbReference>
<reference evidence="4" key="1">
    <citation type="submission" date="2021-05" db="EMBL/GenBank/DDBJ databases">
        <authorList>
            <person name="Pietrasiak N."/>
            <person name="Ward R."/>
            <person name="Stajich J.E."/>
            <person name="Kurbessoian T."/>
        </authorList>
    </citation>
    <scope>NUCLEOTIDE SEQUENCE</scope>
    <source>
        <strain evidence="4">GSE-TBD4-15B</strain>
    </source>
</reference>
<feature type="region of interest" description="Disordered" evidence="3">
    <location>
        <begin position="92"/>
        <end position="143"/>
    </location>
</feature>
<dbReference type="Pfam" id="PF13083">
    <property type="entry name" value="KH_KhpA-B"/>
    <property type="match status" value="1"/>
</dbReference>
<dbReference type="InterPro" id="IPR020627">
    <property type="entry name" value="KhpA"/>
</dbReference>
<evidence type="ECO:0000313" key="5">
    <source>
        <dbReference type="Proteomes" id="UP000707356"/>
    </source>
</evidence>
<feature type="compositionally biased region" description="Basic and acidic residues" evidence="3">
    <location>
        <begin position="128"/>
        <end position="143"/>
    </location>
</feature>
<sequence>MPDLSATPAVALDVVALDYVQLVRFLVCPFLDSPELLKVDCEISPRTQRVLIRVAIEGDDKGRVFGRGGRNVQAVRTVIQAVAQAAGHSAHLEVFGSQSGEQSESHRPSVEAARPRLAAPRRPPQPRSESKPESIEPESKPES</sequence>
<evidence type="ECO:0000256" key="2">
    <source>
        <dbReference type="ARBA" id="ARBA00022884"/>
    </source>
</evidence>
<name>A0A951P7B2_9CYAN</name>
<dbReference type="GO" id="GO:0003723">
    <property type="term" value="F:RNA binding"/>
    <property type="evidence" value="ECO:0007669"/>
    <property type="project" value="UniProtKB-KW"/>
</dbReference>
<evidence type="ECO:0000256" key="1">
    <source>
        <dbReference type="ARBA" id="ARBA00022490"/>
    </source>
</evidence>
<dbReference type="AlphaFoldDB" id="A0A951P7B2"/>
<keyword evidence="1" id="KW-0963">Cytoplasm</keyword>
<dbReference type="PANTHER" id="PTHR34654">
    <property type="entry name" value="UPF0109 PROTEIN SCO5592"/>
    <property type="match status" value="1"/>
</dbReference>
<evidence type="ECO:0000256" key="3">
    <source>
        <dbReference type="SAM" id="MobiDB-lite"/>
    </source>
</evidence>
<keyword evidence="2" id="KW-0694">RNA-binding</keyword>
<organism evidence="4 5">
    <name type="scientific">Pegethrix bostrychoides GSE-TBD4-15B</name>
    <dbReference type="NCBI Taxonomy" id="2839662"/>
    <lineage>
        <taxon>Bacteria</taxon>
        <taxon>Bacillati</taxon>
        <taxon>Cyanobacteriota</taxon>
        <taxon>Cyanophyceae</taxon>
        <taxon>Oculatellales</taxon>
        <taxon>Oculatellaceae</taxon>
        <taxon>Pegethrix</taxon>
    </lineage>
</organism>
<protein>
    <submittedName>
        <fullName evidence="4">KH domain-containing protein</fullName>
    </submittedName>
</protein>
<comment type="caution">
    <text evidence="4">The sequence shown here is derived from an EMBL/GenBank/DDBJ whole genome shotgun (WGS) entry which is preliminary data.</text>
</comment>